<dbReference type="GeneID" id="31016665"/>
<accession>A0A1J9QRI7</accession>
<feature type="compositionally biased region" description="Polar residues" evidence="1">
    <location>
        <begin position="53"/>
        <end position="67"/>
    </location>
</feature>
<proteinExistence type="predicted"/>
<comment type="caution">
    <text evidence="2">The sequence shown here is derived from an EMBL/GenBank/DDBJ whole genome shotgun (WGS) entry which is preliminary data.</text>
</comment>
<sequence>MPPEESSIRSNTGTQTQTETASKTPTTPTTTVASSLKQDFEKRHPKLAPQANMPGNSAQHGEGQSASGPAAGIVRTYEGQTAGDYSWQTNGDINRPAGTTPTSVSHSKGTAGGYSTQFNGDTWGVNDTISKRLGQQNGNSDGKK</sequence>
<dbReference type="EMBL" id="MNUE01000047">
    <property type="protein sequence ID" value="OJD31558.1"/>
    <property type="molecule type" value="Genomic_DNA"/>
</dbReference>
<gene>
    <name evidence="2" type="ORF">BKCO1_4700051</name>
</gene>
<reference evidence="2 3" key="1">
    <citation type="submission" date="2016-10" db="EMBL/GenBank/DDBJ databases">
        <title>Proteomics and genomics reveal pathogen-plant mechanisms compatible with a hemibiotrophic lifestyle of Diplodia corticola.</title>
        <authorList>
            <person name="Fernandes I."/>
            <person name="De Jonge R."/>
            <person name="Van De Peer Y."/>
            <person name="Devreese B."/>
            <person name="Alves A."/>
            <person name="Esteves A.C."/>
        </authorList>
    </citation>
    <scope>NUCLEOTIDE SEQUENCE [LARGE SCALE GENOMIC DNA]</scope>
    <source>
        <strain evidence="2 3">CBS 112549</strain>
    </source>
</reference>
<name>A0A1J9QRI7_9PEZI</name>
<evidence type="ECO:0000256" key="1">
    <source>
        <dbReference type="SAM" id="MobiDB-lite"/>
    </source>
</evidence>
<dbReference type="RefSeq" id="XP_020127818.1">
    <property type="nucleotide sequence ID" value="XM_020276404.1"/>
</dbReference>
<organism evidence="2 3">
    <name type="scientific">Diplodia corticola</name>
    <dbReference type="NCBI Taxonomy" id="236234"/>
    <lineage>
        <taxon>Eukaryota</taxon>
        <taxon>Fungi</taxon>
        <taxon>Dikarya</taxon>
        <taxon>Ascomycota</taxon>
        <taxon>Pezizomycotina</taxon>
        <taxon>Dothideomycetes</taxon>
        <taxon>Dothideomycetes incertae sedis</taxon>
        <taxon>Botryosphaeriales</taxon>
        <taxon>Botryosphaeriaceae</taxon>
        <taxon>Diplodia</taxon>
    </lineage>
</organism>
<dbReference type="AlphaFoldDB" id="A0A1J9QRI7"/>
<keyword evidence="3" id="KW-1185">Reference proteome</keyword>
<protein>
    <submittedName>
        <fullName evidence="2">Uncharacterized protein</fullName>
    </submittedName>
</protein>
<feature type="region of interest" description="Disordered" evidence="1">
    <location>
        <begin position="1"/>
        <end position="144"/>
    </location>
</feature>
<feature type="compositionally biased region" description="Polar residues" evidence="1">
    <location>
        <begin position="86"/>
        <end position="144"/>
    </location>
</feature>
<feature type="compositionally biased region" description="Low complexity" evidence="1">
    <location>
        <begin position="12"/>
        <end position="31"/>
    </location>
</feature>
<dbReference type="Proteomes" id="UP000183809">
    <property type="component" value="Unassembled WGS sequence"/>
</dbReference>
<evidence type="ECO:0000313" key="3">
    <source>
        <dbReference type="Proteomes" id="UP000183809"/>
    </source>
</evidence>
<evidence type="ECO:0000313" key="2">
    <source>
        <dbReference type="EMBL" id="OJD31558.1"/>
    </source>
</evidence>